<dbReference type="FunFam" id="1.25.40.10:FF:000348">
    <property type="entry name" value="Pentatricopeptide repeat-containing protein chloroplastic"/>
    <property type="match status" value="1"/>
</dbReference>
<dbReference type="InterPro" id="IPR011990">
    <property type="entry name" value="TPR-like_helical_dom_sf"/>
</dbReference>
<feature type="repeat" description="PPR" evidence="2">
    <location>
        <begin position="177"/>
        <end position="207"/>
    </location>
</feature>
<dbReference type="AlphaFoldDB" id="A0A9D5C6Q5"/>
<proteinExistence type="predicted"/>
<dbReference type="GO" id="GO:0003723">
    <property type="term" value="F:RNA binding"/>
    <property type="evidence" value="ECO:0007669"/>
    <property type="project" value="InterPro"/>
</dbReference>
<name>A0A9D5C6Q5_9LILI</name>
<keyword evidence="1" id="KW-0677">Repeat</keyword>
<keyword evidence="4" id="KW-1185">Reference proteome</keyword>
<feature type="repeat" description="PPR" evidence="2">
    <location>
        <begin position="75"/>
        <end position="105"/>
    </location>
</feature>
<organism evidence="3 4">
    <name type="scientific">Dioscorea zingiberensis</name>
    <dbReference type="NCBI Taxonomy" id="325984"/>
    <lineage>
        <taxon>Eukaryota</taxon>
        <taxon>Viridiplantae</taxon>
        <taxon>Streptophyta</taxon>
        <taxon>Embryophyta</taxon>
        <taxon>Tracheophyta</taxon>
        <taxon>Spermatophyta</taxon>
        <taxon>Magnoliopsida</taxon>
        <taxon>Liliopsida</taxon>
        <taxon>Dioscoreales</taxon>
        <taxon>Dioscoreaceae</taxon>
        <taxon>Dioscorea</taxon>
    </lineage>
</organism>
<dbReference type="FunFam" id="1.25.40.10:FF:000184">
    <property type="entry name" value="Pentatricopeptide repeat-containing protein, chloroplastic"/>
    <property type="match status" value="1"/>
</dbReference>
<dbReference type="PANTHER" id="PTHR47926">
    <property type="entry name" value="PENTATRICOPEPTIDE REPEAT-CONTAINING PROTEIN"/>
    <property type="match status" value="1"/>
</dbReference>
<dbReference type="Pfam" id="PF20431">
    <property type="entry name" value="E_motif"/>
    <property type="match status" value="1"/>
</dbReference>
<feature type="repeat" description="PPR" evidence="2">
    <location>
        <begin position="345"/>
        <end position="379"/>
    </location>
</feature>
<reference evidence="3" key="1">
    <citation type="submission" date="2021-03" db="EMBL/GenBank/DDBJ databases">
        <authorList>
            <person name="Li Z."/>
            <person name="Yang C."/>
        </authorList>
    </citation>
    <scope>NUCLEOTIDE SEQUENCE</scope>
    <source>
        <strain evidence="3">Dzin_1.0</strain>
        <tissue evidence="3">Leaf</tissue>
    </source>
</reference>
<sequence>MADGRRFPSKSSFIYAIKACSATLAISQAKPIHALIFKAGLCSDRFIASSLIGLYSSCGYLSHARQLFDEITDRDVTLHTAMLTGFIENGEIEHAKELFDKMPARDVVAWNAMICGCSQCGLPEDALEFFRVMQASMVHPNRVTLIGALSACSQLGCLALGEWIHAYINRHLDLDESPVLYNALVNMYVKCGRLDTALQVFIEREPKNLESWNTMLNGFAIHGCGTSALSLFSQVIKLGLLPDRISFIGVLMACSHAGLIDDARSCFYFMRKVYGVEPNAEHYGCLVDALSRGGYIDEAWMVIKSIPFRQNAGVYGALLSGCLRYGNYELGLEVARHLLEIEPWEESRYMALFSLYAKLGRDEEAMKVRKLMVDMGIKKSSGSSAIEIDGVVHEFLANDRAHCQSEDIYSMLDVLSSTLELHG</sequence>
<dbReference type="OrthoDB" id="185373at2759"/>
<dbReference type="Gene3D" id="1.25.40.10">
    <property type="entry name" value="Tetratricopeptide repeat domain"/>
    <property type="match status" value="3"/>
</dbReference>
<dbReference type="NCBIfam" id="TIGR00756">
    <property type="entry name" value="PPR"/>
    <property type="match status" value="4"/>
</dbReference>
<dbReference type="PROSITE" id="PS51375">
    <property type="entry name" value="PPR"/>
    <property type="match status" value="5"/>
</dbReference>
<evidence type="ECO:0008006" key="5">
    <source>
        <dbReference type="Google" id="ProtNLM"/>
    </source>
</evidence>
<reference evidence="3" key="2">
    <citation type="journal article" date="2022" name="Hortic Res">
        <title>The genome of Dioscorea zingiberensis sheds light on the biosynthesis, origin and evolution of the medicinally important diosgenin saponins.</title>
        <authorList>
            <person name="Li Y."/>
            <person name="Tan C."/>
            <person name="Li Z."/>
            <person name="Guo J."/>
            <person name="Li S."/>
            <person name="Chen X."/>
            <person name="Wang C."/>
            <person name="Dai X."/>
            <person name="Yang H."/>
            <person name="Song W."/>
            <person name="Hou L."/>
            <person name="Xu J."/>
            <person name="Tong Z."/>
            <person name="Xu A."/>
            <person name="Yuan X."/>
            <person name="Wang W."/>
            <person name="Yang Q."/>
            <person name="Chen L."/>
            <person name="Sun Z."/>
            <person name="Wang K."/>
            <person name="Pan B."/>
            <person name="Chen J."/>
            <person name="Bao Y."/>
            <person name="Liu F."/>
            <person name="Qi X."/>
            <person name="Gang D.R."/>
            <person name="Wen J."/>
            <person name="Li J."/>
        </authorList>
    </citation>
    <scope>NUCLEOTIDE SEQUENCE</scope>
    <source>
        <strain evidence="3">Dzin_1.0</strain>
    </source>
</reference>
<dbReference type="GO" id="GO:0009451">
    <property type="term" value="P:RNA modification"/>
    <property type="evidence" value="ECO:0007669"/>
    <property type="project" value="InterPro"/>
</dbReference>
<dbReference type="PANTHER" id="PTHR47926:SF458">
    <property type="entry name" value="PENTATRICOPEPTIDE REPEAT-CONTAINING PROTEIN"/>
    <property type="match status" value="1"/>
</dbReference>
<evidence type="ECO:0000313" key="3">
    <source>
        <dbReference type="EMBL" id="KAJ0967032.1"/>
    </source>
</evidence>
<dbReference type="SUPFAM" id="SSF48452">
    <property type="entry name" value="TPR-like"/>
    <property type="match status" value="1"/>
</dbReference>
<evidence type="ECO:0000313" key="4">
    <source>
        <dbReference type="Proteomes" id="UP001085076"/>
    </source>
</evidence>
<protein>
    <recommendedName>
        <fullName evidence="5">Pentatricopeptide repeat-containing protein</fullName>
    </recommendedName>
</protein>
<dbReference type="Pfam" id="PF13041">
    <property type="entry name" value="PPR_2"/>
    <property type="match status" value="1"/>
</dbReference>
<dbReference type="EMBL" id="JAGGNH010000007">
    <property type="protein sequence ID" value="KAJ0967032.1"/>
    <property type="molecule type" value="Genomic_DNA"/>
</dbReference>
<dbReference type="InterPro" id="IPR002885">
    <property type="entry name" value="PPR_rpt"/>
</dbReference>
<dbReference type="Pfam" id="PF01535">
    <property type="entry name" value="PPR"/>
    <property type="match status" value="5"/>
</dbReference>
<dbReference type="Proteomes" id="UP001085076">
    <property type="component" value="Miscellaneous, Linkage group lg07"/>
</dbReference>
<comment type="caution">
    <text evidence="3">The sequence shown here is derived from an EMBL/GenBank/DDBJ whole genome shotgun (WGS) entry which is preliminary data.</text>
</comment>
<gene>
    <name evidence="3" type="ORF">J5N97_023949</name>
</gene>
<feature type="repeat" description="PPR" evidence="2">
    <location>
        <begin position="106"/>
        <end position="140"/>
    </location>
</feature>
<dbReference type="InterPro" id="IPR046960">
    <property type="entry name" value="PPR_At4g14850-like_plant"/>
</dbReference>
<evidence type="ECO:0000256" key="2">
    <source>
        <dbReference type="PROSITE-ProRule" id="PRU00708"/>
    </source>
</evidence>
<dbReference type="InterPro" id="IPR046848">
    <property type="entry name" value="E_motif"/>
</dbReference>
<evidence type="ECO:0000256" key="1">
    <source>
        <dbReference type="ARBA" id="ARBA00022737"/>
    </source>
</evidence>
<feature type="repeat" description="PPR" evidence="2">
    <location>
        <begin position="208"/>
        <end position="242"/>
    </location>
</feature>
<accession>A0A9D5C6Q5</accession>